<proteinExistence type="predicted"/>
<comment type="caution">
    <text evidence="2">The sequence shown here is derived from an EMBL/GenBank/DDBJ whole genome shotgun (WGS) entry which is preliminary data.</text>
</comment>
<dbReference type="EMBL" id="QGNW01002522">
    <property type="protein sequence ID" value="RVW18519.1"/>
    <property type="molecule type" value="Genomic_DNA"/>
</dbReference>
<reference evidence="2 3" key="1">
    <citation type="journal article" date="2018" name="PLoS Genet.">
        <title>Population sequencing reveals clonal diversity and ancestral inbreeding in the grapevine cultivar Chardonnay.</title>
        <authorList>
            <person name="Roach M.J."/>
            <person name="Johnson D.L."/>
            <person name="Bohlmann J."/>
            <person name="van Vuuren H.J."/>
            <person name="Jones S.J."/>
            <person name="Pretorius I.S."/>
            <person name="Schmidt S.A."/>
            <person name="Borneman A.R."/>
        </authorList>
    </citation>
    <scope>NUCLEOTIDE SEQUENCE [LARGE SCALE GENOMIC DNA]</scope>
    <source>
        <strain evidence="3">cv. Chardonnay</strain>
        <tissue evidence="2">Leaf</tissue>
    </source>
</reference>
<organism evidence="2 3">
    <name type="scientific">Vitis vinifera</name>
    <name type="common">Grape</name>
    <dbReference type="NCBI Taxonomy" id="29760"/>
    <lineage>
        <taxon>Eukaryota</taxon>
        <taxon>Viridiplantae</taxon>
        <taxon>Streptophyta</taxon>
        <taxon>Embryophyta</taxon>
        <taxon>Tracheophyta</taxon>
        <taxon>Spermatophyta</taxon>
        <taxon>Magnoliopsida</taxon>
        <taxon>eudicotyledons</taxon>
        <taxon>Gunneridae</taxon>
        <taxon>Pentapetalae</taxon>
        <taxon>rosids</taxon>
        <taxon>Vitales</taxon>
        <taxon>Vitaceae</taxon>
        <taxon>Viteae</taxon>
        <taxon>Vitis</taxon>
    </lineage>
</organism>
<name>A0A438C5V1_VITVI</name>
<feature type="region of interest" description="Disordered" evidence="1">
    <location>
        <begin position="1"/>
        <end position="20"/>
    </location>
</feature>
<dbReference type="AlphaFoldDB" id="A0A438C5V1"/>
<gene>
    <name evidence="2" type="ORF">CK203_102880</name>
</gene>
<feature type="region of interest" description="Disordered" evidence="1">
    <location>
        <begin position="256"/>
        <end position="287"/>
    </location>
</feature>
<dbReference type="Proteomes" id="UP000288805">
    <property type="component" value="Unassembled WGS sequence"/>
</dbReference>
<sequence>MGRPCTHESLGGKQGKHGGLVVQTPGAKYGNREHVKRALRIGVTEGSGHVYPGKLNHPPLPSVNSGGAGCAGCEISGWNVGGQAPDVRYPGGTSTDRIPDMRYPGGMRENFHPGEMSDATCRKGPDPQWVVVQAGSCSLEIESESWGKGSFSYALEQAPEMAGGSAMEALRERMTQIEEALGEWPREDGTVASWAEHTRGEVQAQRSMLESHDNFFEEKLAEFKTEMQSRIDDFKETLQSYGEDIAILKKAVLQGSASGPEAPPKVRVPEPKGFNGNKNAKELENFL</sequence>
<evidence type="ECO:0000313" key="2">
    <source>
        <dbReference type="EMBL" id="RVW18519.1"/>
    </source>
</evidence>
<evidence type="ECO:0000256" key="1">
    <source>
        <dbReference type="SAM" id="MobiDB-lite"/>
    </source>
</evidence>
<protein>
    <submittedName>
        <fullName evidence="2">Uncharacterized protein</fullName>
    </submittedName>
</protein>
<evidence type="ECO:0000313" key="3">
    <source>
        <dbReference type="Proteomes" id="UP000288805"/>
    </source>
</evidence>
<accession>A0A438C5V1</accession>